<protein>
    <recommendedName>
        <fullName evidence="3">CCHC-type domain-containing protein</fullName>
    </recommendedName>
</protein>
<dbReference type="EMBL" id="OZ034818">
    <property type="protein sequence ID" value="CAL1387686.1"/>
    <property type="molecule type" value="Genomic_DNA"/>
</dbReference>
<dbReference type="Pfam" id="PF03732">
    <property type="entry name" value="Retrotrans_gag"/>
    <property type="match status" value="1"/>
</dbReference>
<name>A0AAV2EP17_9ROSI</name>
<feature type="domain" description="CCHC-type" evidence="3">
    <location>
        <begin position="177"/>
        <end position="192"/>
    </location>
</feature>
<evidence type="ECO:0000313" key="5">
    <source>
        <dbReference type="Proteomes" id="UP001497516"/>
    </source>
</evidence>
<dbReference type="SMART" id="SM00343">
    <property type="entry name" value="ZnF_C2HC"/>
    <property type="match status" value="1"/>
</dbReference>
<keyword evidence="5" id="KW-1185">Reference proteome</keyword>
<feature type="compositionally biased region" description="Basic and acidic residues" evidence="2">
    <location>
        <begin position="206"/>
        <end position="222"/>
    </location>
</feature>
<organism evidence="4 5">
    <name type="scientific">Linum trigynum</name>
    <dbReference type="NCBI Taxonomy" id="586398"/>
    <lineage>
        <taxon>Eukaryota</taxon>
        <taxon>Viridiplantae</taxon>
        <taxon>Streptophyta</taxon>
        <taxon>Embryophyta</taxon>
        <taxon>Tracheophyta</taxon>
        <taxon>Spermatophyta</taxon>
        <taxon>Magnoliopsida</taxon>
        <taxon>eudicotyledons</taxon>
        <taxon>Gunneridae</taxon>
        <taxon>Pentapetalae</taxon>
        <taxon>rosids</taxon>
        <taxon>fabids</taxon>
        <taxon>Malpighiales</taxon>
        <taxon>Linaceae</taxon>
        <taxon>Linum</taxon>
    </lineage>
</organism>
<reference evidence="4 5" key="1">
    <citation type="submission" date="2024-04" db="EMBL/GenBank/DDBJ databases">
        <authorList>
            <person name="Fracassetti M."/>
        </authorList>
    </citation>
    <scope>NUCLEOTIDE SEQUENCE [LARGE SCALE GENOMIC DNA]</scope>
</reference>
<dbReference type="GO" id="GO:0003676">
    <property type="term" value="F:nucleic acid binding"/>
    <property type="evidence" value="ECO:0007669"/>
    <property type="project" value="InterPro"/>
</dbReference>
<dbReference type="PANTHER" id="PTHR35046">
    <property type="entry name" value="ZINC KNUCKLE (CCHC-TYPE) FAMILY PROTEIN"/>
    <property type="match status" value="1"/>
</dbReference>
<feature type="region of interest" description="Disordered" evidence="2">
    <location>
        <begin position="206"/>
        <end position="232"/>
    </location>
</feature>
<evidence type="ECO:0000259" key="3">
    <source>
        <dbReference type="PROSITE" id="PS50158"/>
    </source>
</evidence>
<gene>
    <name evidence="4" type="ORF">LTRI10_LOCUS28655</name>
</gene>
<dbReference type="PROSITE" id="PS50158">
    <property type="entry name" value="ZF_CCHC"/>
    <property type="match status" value="1"/>
</dbReference>
<dbReference type="PANTHER" id="PTHR35046:SF9">
    <property type="entry name" value="RNA-DIRECTED DNA POLYMERASE"/>
    <property type="match status" value="1"/>
</dbReference>
<dbReference type="AlphaFoldDB" id="A0AAV2EP17"/>
<evidence type="ECO:0000313" key="4">
    <source>
        <dbReference type="EMBL" id="CAL1387686.1"/>
    </source>
</evidence>
<keyword evidence="1" id="KW-0479">Metal-binding</keyword>
<keyword evidence="1" id="KW-0863">Zinc-finger</keyword>
<evidence type="ECO:0000256" key="1">
    <source>
        <dbReference type="PROSITE-ProRule" id="PRU00047"/>
    </source>
</evidence>
<proteinExistence type="predicted"/>
<dbReference type="SUPFAM" id="SSF57756">
    <property type="entry name" value="Retrovirus zinc finger-like domains"/>
    <property type="match status" value="1"/>
</dbReference>
<dbReference type="Proteomes" id="UP001497516">
    <property type="component" value="Chromosome 5"/>
</dbReference>
<dbReference type="InterPro" id="IPR005162">
    <property type="entry name" value="Retrotrans_gag_dom"/>
</dbReference>
<accession>A0AAV2EP17</accession>
<dbReference type="InterPro" id="IPR036875">
    <property type="entry name" value="Znf_CCHC_sf"/>
</dbReference>
<feature type="region of interest" description="Disordered" evidence="2">
    <location>
        <begin position="127"/>
        <end position="168"/>
    </location>
</feature>
<sequence length="232" mass="27127">MATFDFTDYAARWWEELQCRRQQNQRNPVATWEELRGLMREKFVPANHKRELYEFLQGIRHGVRSMEEFFRELELLMMCADVREDREVTIARFLHGLNRDIRQEVDLRSFVDLEEVLHLAIKVEKQHKSLRRPAPTRKPAAESNADANTQQVRPEPAKLVPRNTNSAPLERSGGIQCFKCHGRGHKANQCPNMKTLIVRDDLYLTDDEHNSDDSDVDEKLEVEPALGKLSYQ</sequence>
<dbReference type="GO" id="GO:0008270">
    <property type="term" value="F:zinc ion binding"/>
    <property type="evidence" value="ECO:0007669"/>
    <property type="project" value="UniProtKB-KW"/>
</dbReference>
<dbReference type="InterPro" id="IPR001878">
    <property type="entry name" value="Znf_CCHC"/>
</dbReference>
<keyword evidence="1" id="KW-0862">Zinc</keyword>
<evidence type="ECO:0000256" key="2">
    <source>
        <dbReference type="SAM" id="MobiDB-lite"/>
    </source>
</evidence>
<dbReference type="Gene3D" id="4.10.60.10">
    <property type="entry name" value="Zinc finger, CCHC-type"/>
    <property type="match status" value="1"/>
</dbReference>